<dbReference type="AlphaFoldDB" id="A0A9P0CRU3"/>
<organism evidence="11 12">
    <name type="scientific">Psylliodes chrysocephalus</name>
    <dbReference type="NCBI Taxonomy" id="3402493"/>
    <lineage>
        <taxon>Eukaryota</taxon>
        <taxon>Metazoa</taxon>
        <taxon>Ecdysozoa</taxon>
        <taxon>Arthropoda</taxon>
        <taxon>Hexapoda</taxon>
        <taxon>Insecta</taxon>
        <taxon>Pterygota</taxon>
        <taxon>Neoptera</taxon>
        <taxon>Endopterygota</taxon>
        <taxon>Coleoptera</taxon>
        <taxon>Polyphaga</taxon>
        <taxon>Cucujiformia</taxon>
        <taxon>Chrysomeloidea</taxon>
        <taxon>Chrysomelidae</taxon>
        <taxon>Galerucinae</taxon>
        <taxon>Alticini</taxon>
        <taxon>Psylliodes</taxon>
    </lineage>
</organism>
<dbReference type="InterPro" id="IPR003593">
    <property type="entry name" value="AAA+_ATPase"/>
</dbReference>
<dbReference type="Pfam" id="PF00005">
    <property type="entry name" value="ABC_tran"/>
    <property type="match status" value="1"/>
</dbReference>
<evidence type="ECO:0000256" key="3">
    <source>
        <dbReference type="ARBA" id="ARBA00022448"/>
    </source>
</evidence>
<keyword evidence="12" id="KW-1185">Reference proteome</keyword>
<dbReference type="SMART" id="SM00382">
    <property type="entry name" value="AAA"/>
    <property type="match status" value="1"/>
</dbReference>
<dbReference type="FunFam" id="3.40.50.300:FF:001077">
    <property type="entry name" value="Uncharacterized protein, isoform A"/>
    <property type="match status" value="1"/>
</dbReference>
<dbReference type="Proteomes" id="UP001153636">
    <property type="component" value="Chromosome 3"/>
</dbReference>
<keyword evidence="6" id="KW-0067">ATP-binding</keyword>
<dbReference type="GO" id="GO:0005524">
    <property type="term" value="F:ATP binding"/>
    <property type="evidence" value="ECO:0007669"/>
    <property type="project" value="UniProtKB-KW"/>
</dbReference>
<evidence type="ECO:0000256" key="2">
    <source>
        <dbReference type="ARBA" id="ARBA00005814"/>
    </source>
</evidence>
<dbReference type="InterPro" id="IPR027417">
    <property type="entry name" value="P-loop_NTPase"/>
</dbReference>
<dbReference type="OrthoDB" id="66620at2759"/>
<proteinExistence type="inferred from homology"/>
<dbReference type="SUPFAM" id="SSF52540">
    <property type="entry name" value="P-loop containing nucleoside triphosphate hydrolases"/>
    <property type="match status" value="1"/>
</dbReference>
<feature type="transmembrane region" description="Helical" evidence="9">
    <location>
        <begin position="524"/>
        <end position="547"/>
    </location>
</feature>
<dbReference type="CDD" id="cd03213">
    <property type="entry name" value="ABCG_EPDR"/>
    <property type="match status" value="1"/>
</dbReference>
<evidence type="ECO:0000256" key="6">
    <source>
        <dbReference type="ARBA" id="ARBA00022840"/>
    </source>
</evidence>
<dbReference type="PROSITE" id="PS00211">
    <property type="entry name" value="ABC_TRANSPORTER_1"/>
    <property type="match status" value="1"/>
</dbReference>
<dbReference type="InterPro" id="IPR017871">
    <property type="entry name" value="ABC_transporter-like_CS"/>
</dbReference>
<dbReference type="GO" id="GO:0140359">
    <property type="term" value="F:ABC-type transporter activity"/>
    <property type="evidence" value="ECO:0007669"/>
    <property type="project" value="InterPro"/>
</dbReference>
<feature type="transmembrane region" description="Helical" evidence="9">
    <location>
        <begin position="446"/>
        <end position="466"/>
    </location>
</feature>
<reference evidence="11" key="1">
    <citation type="submission" date="2022-01" db="EMBL/GenBank/DDBJ databases">
        <authorList>
            <person name="King R."/>
        </authorList>
    </citation>
    <scope>NUCLEOTIDE SEQUENCE</scope>
</reference>
<evidence type="ECO:0000256" key="8">
    <source>
        <dbReference type="ARBA" id="ARBA00023136"/>
    </source>
</evidence>
<evidence type="ECO:0000259" key="10">
    <source>
        <dbReference type="PROSITE" id="PS50893"/>
    </source>
</evidence>
<feature type="domain" description="ABC transporter" evidence="10">
    <location>
        <begin position="53"/>
        <end position="293"/>
    </location>
</feature>
<sequence>MEQGGTMGFSKPKLKVNVSNKRPDSLKLELLTIPENSYMNQFANGNISKVVNVGFRNISYTVKKGLFKRKTQVILDQINGDFLGGELSVIMGPSGAGKSILLNILAGYTTKGVEGEKFVNNQRRNEVIFQRKSCYIMQDDDLQPLLTVLEAMNIAASLKMSSKYTQKEKKSRIREILDSMGLWNHRKTRTDGLSGGEKKRLSIALELLKNPDVMFFDEPTSGLDSVASKQCVLLLKQMAISGKTIICSIHQPSAPIFEIFDHLYLIANSKCLYEGSVKGVLPYLEQCDLKCPTYHNPADYLLEVASGEYGDYATILADKSENGLNSEWRKTKRDSVQMESLEHIGRMMECGKMTPVHAPPIFFSKTPICDKSFDYAYVHGYRGSYPASFLTQLSVLIKRTFLIITRDKTLTISRFATHIVIALFIGILYFGIGVDASNMRNNSNYMFFSEMFLMMTAFNSVLTTFPSELPIITKEHFNKWYSLKSYYLAISIADIPVQMAATTCYGLLTYFMTQQPIEGYRIGLFLLMCMLIAVVSQSFGLLIGATMSLNSGVIFGPFCFLPFTIFSGFFVQLNASHPAFRWIFHISFLKYGFEGLLLSVLGYDREKLPCKVEDYCHYTSPKRFLSDMDMEYSTYSLAVIFLVCLCVALRIVAFIALNFKVRNSRQHR</sequence>
<name>A0A9P0CRU3_9CUCU</name>
<dbReference type="PANTHER" id="PTHR48041:SF133">
    <property type="entry name" value="GH24286P"/>
    <property type="match status" value="1"/>
</dbReference>
<keyword evidence="3" id="KW-0813">Transport</keyword>
<evidence type="ECO:0000313" key="11">
    <source>
        <dbReference type="EMBL" id="CAH1108312.1"/>
    </source>
</evidence>
<dbReference type="InterPro" id="IPR003439">
    <property type="entry name" value="ABC_transporter-like_ATP-bd"/>
</dbReference>
<dbReference type="GO" id="GO:0016887">
    <property type="term" value="F:ATP hydrolysis activity"/>
    <property type="evidence" value="ECO:0007669"/>
    <property type="project" value="InterPro"/>
</dbReference>
<keyword evidence="8 9" id="KW-0472">Membrane</keyword>
<keyword evidence="7 9" id="KW-1133">Transmembrane helix</keyword>
<gene>
    <name evidence="11" type="ORF">PSYICH_LOCUS8517</name>
</gene>
<dbReference type="GO" id="GO:0005886">
    <property type="term" value="C:plasma membrane"/>
    <property type="evidence" value="ECO:0007669"/>
    <property type="project" value="TreeGrafter"/>
</dbReference>
<dbReference type="Gene3D" id="3.40.50.300">
    <property type="entry name" value="P-loop containing nucleotide triphosphate hydrolases"/>
    <property type="match status" value="1"/>
</dbReference>
<evidence type="ECO:0000256" key="1">
    <source>
        <dbReference type="ARBA" id="ARBA00004141"/>
    </source>
</evidence>
<feature type="transmembrane region" description="Helical" evidence="9">
    <location>
        <begin position="553"/>
        <end position="571"/>
    </location>
</feature>
<evidence type="ECO:0000256" key="9">
    <source>
        <dbReference type="SAM" id="Phobius"/>
    </source>
</evidence>
<evidence type="ECO:0000256" key="4">
    <source>
        <dbReference type="ARBA" id="ARBA00022692"/>
    </source>
</evidence>
<dbReference type="InterPro" id="IPR050352">
    <property type="entry name" value="ABCG_transporters"/>
</dbReference>
<keyword evidence="5" id="KW-0547">Nucleotide-binding</keyword>
<protein>
    <recommendedName>
        <fullName evidence="10">ABC transporter domain-containing protein</fullName>
    </recommendedName>
</protein>
<comment type="subcellular location">
    <subcellularLocation>
        <location evidence="1">Membrane</location>
        <topology evidence="1">Multi-pass membrane protein</topology>
    </subcellularLocation>
</comment>
<feature type="transmembrane region" description="Helical" evidence="9">
    <location>
        <begin position="583"/>
        <end position="603"/>
    </location>
</feature>
<dbReference type="EMBL" id="OV651815">
    <property type="protein sequence ID" value="CAH1108312.1"/>
    <property type="molecule type" value="Genomic_DNA"/>
</dbReference>
<feature type="transmembrane region" description="Helical" evidence="9">
    <location>
        <begin position="635"/>
        <end position="659"/>
    </location>
</feature>
<evidence type="ECO:0000313" key="12">
    <source>
        <dbReference type="Proteomes" id="UP001153636"/>
    </source>
</evidence>
<evidence type="ECO:0000256" key="5">
    <source>
        <dbReference type="ARBA" id="ARBA00022741"/>
    </source>
</evidence>
<dbReference type="InterPro" id="IPR013525">
    <property type="entry name" value="ABC2_TM"/>
</dbReference>
<dbReference type="Pfam" id="PF19055">
    <property type="entry name" value="ABC2_membrane_7"/>
    <property type="match status" value="1"/>
</dbReference>
<comment type="similarity">
    <text evidence="2">Belongs to the ABC transporter superfamily. ABCG family. Eye pigment precursor importer (TC 3.A.1.204) subfamily.</text>
</comment>
<evidence type="ECO:0000256" key="7">
    <source>
        <dbReference type="ARBA" id="ARBA00022989"/>
    </source>
</evidence>
<dbReference type="InterPro" id="IPR043926">
    <property type="entry name" value="ABCG_dom"/>
</dbReference>
<feature type="transmembrane region" description="Helical" evidence="9">
    <location>
        <begin position="415"/>
        <end position="434"/>
    </location>
</feature>
<keyword evidence="4 9" id="KW-0812">Transmembrane</keyword>
<dbReference type="PROSITE" id="PS50893">
    <property type="entry name" value="ABC_TRANSPORTER_2"/>
    <property type="match status" value="1"/>
</dbReference>
<dbReference type="PANTHER" id="PTHR48041">
    <property type="entry name" value="ABC TRANSPORTER G FAMILY MEMBER 28"/>
    <property type="match status" value="1"/>
</dbReference>
<accession>A0A9P0CRU3</accession>
<feature type="transmembrane region" description="Helical" evidence="9">
    <location>
        <begin position="486"/>
        <end position="512"/>
    </location>
</feature>
<dbReference type="Pfam" id="PF01061">
    <property type="entry name" value="ABC2_membrane"/>
    <property type="match status" value="1"/>
</dbReference>